<gene>
    <name evidence="2" type="ORF">METZ01_LOCUS439739</name>
</gene>
<keyword evidence="1" id="KW-0704">Schiff base</keyword>
<proteinExistence type="predicted"/>
<evidence type="ECO:0000313" key="2">
    <source>
        <dbReference type="EMBL" id="SVD86885.1"/>
    </source>
</evidence>
<evidence type="ECO:0008006" key="3">
    <source>
        <dbReference type="Google" id="ProtNLM"/>
    </source>
</evidence>
<feature type="non-terminal residue" evidence="2">
    <location>
        <position position="1"/>
    </location>
</feature>
<name>A0A382YVK6_9ZZZZ</name>
<dbReference type="Pfam" id="PF00923">
    <property type="entry name" value="TAL_FSA"/>
    <property type="match status" value="1"/>
</dbReference>
<reference evidence="2" key="1">
    <citation type="submission" date="2018-05" db="EMBL/GenBank/DDBJ databases">
        <authorList>
            <person name="Lanie J.A."/>
            <person name="Ng W.-L."/>
            <person name="Kazmierczak K.M."/>
            <person name="Andrzejewski T.M."/>
            <person name="Davidsen T.M."/>
            <person name="Wayne K.J."/>
            <person name="Tettelin H."/>
            <person name="Glass J.I."/>
            <person name="Rusch D."/>
            <person name="Podicherti R."/>
            <person name="Tsui H.-C.T."/>
            <person name="Winkler M.E."/>
        </authorList>
    </citation>
    <scope>NUCLEOTIDE SEQUENCE</scope>
</reference>
<dbReference type="SUPFAM" id="SSF51569">
    <property type="entry name" value="Aldolase"/>
    <property type="match status" value="1"/>
</dbReference>
<accession>A0A382YVK6</accession>
<dbReference type="GO" id="GO:0005975">
    <property type="term" value="P:carbohydrate metabolic process"/>
    <property type="evidence" value="ECO:0007669"/>
    <property type="project" value="InterPro"/>
</dbReference>
<sequence>FIKGLTTNPTLMRKAGITDYEYFARDILAEIRHKPLSLEVFSDDFSEMERQALKISEWGNNVYVKIPVTNTKGESSSALVKRLSDSGVKVNITALTTLTQVREAVGSLNPEFPSYVSVFAGRIADTGRDPVPLMAEAVEILRGNPQAELIWASPRELLNVFQADIVGCQVITVTNDILKKLELVGYNLDKYSLDTVKMFYNDALQAAYSI</sequence>
<dbReference type="EMBL" id="UINC01178624">
    <property type="protein sequence ID" value="SVD86885.1"/>
    <property type="molecule type" value="Genomic_DNA"/>
</dbReference>
<organism evidence="2">
    <name type="scientific">marine metagenome</name>
    <dbReference type="NCBI Taxonomy" id="408172"/>
    <lineage>
        <taxon>unclassified sequences</taxon>
        <taxon>metagenomes</taxon>
        <taxon>ecological metagenomes</taxon>
    </lineage>
</organism>
<dbReference type="NCBIfam" id="TIGR02134">
    <property type="entry name" value="transald_staph"/>
    <property type="match status" value="1"/>
</dbReference>
<dbReference type="Gene3D" id="3.20.20.70">
    <property type="entry name" value="Aldolase class I"/>
    <property type="match status" value="1"/>
</dbReference>
<evidence type="ECO:0000256" key="1">
    <source>
        <dbReference type="ARBA" id="ARBA00023270"/>
    </source>
</evidence>
<dbReference type="PANTHER" id="PTHR10683:SF40">
    <property type="entry name" value="FRUCTOSE-6-PHOSPHATE ALDOLASE 1-RELATED"/>
    <property type="match status" value="1"/>
</dbReference>
<protein>
    <recommendedName>
        <fullName evidence="3">Transaldolase</fullName>
    </recommendedName>
</protein>
<dbReference type="InterPro" id="IPR001585">
    <property type="entry name" value="TAL/FSA"/>
</dbReference>
<dbReference type="PANTHER" id="PTHR10683">
    <property type="entry name" value="TRANSALDOLASE"/>
    <property type="match status" value="1"/>
</dbReference>
<dbReference type="AlphaFoldDB" id="A0A382YVK6"/>
<dbReference type="InterPro" id="IPR013785">
    <property type="entry name" value="Aldolase_TIM"/>
</dbReference>
<dbReference type="InterPro" id="IPR011861">
    <property type="entry name" value="Transald_staph-type"/>
</dbReference>